<dbReference type="OrthoDB" id="5977391at2759"/>
<comment type="caution">
    <text evidence="2">The sequence shown here is derived from an EMBL/GenBank/DDBJ whole genome shotgun (WGS) entry which is preliminary data.</text>
</comment>
<sequence length="476" mass="54863">MTELRKKYYHEVLDIHTRKISRLISRHEDVDEHIINISSYKLSFFQKLVLCRGLNFAIPKNVSSIDVKASFEKAYWKLEPRLPEEFRDLAASTLRSVALNYIHRKGPKPPQTLLKGIHQLKRREEIVVTKPDKGSGVVVLDKDEYLRAATKDQLFTFNGRLYEQIDGVAMGSPLGPLLANALMCSIEETLEREGKMPTYYKRFVDDTLTIMPNKASADNFLDILNQCYSSIKFTMEPESNSMLPFLPGTQLLNKRTHVETKVYVKPTNTDLLLHYKSHVDDRYKRGLLKTMLDRASRLSSNWRYFSEECDRLKSVFSRLKYPDNLVNSTISRFVAAKVSDQPVSLPAVSDRSDPIRVVLPYKDQASTDIVRAQLKDLSHRIQTTLQPVFVSQKIGRDLKLREAKPPILNQQCLVYKFQCDLCDAGYVGFTRRHLHQRIEEHKNSSSSIGKNFRDKHFLTPEDLGKNFSTLMKCTNI</sequence>
<organism evidence="2 3">
    <name type="scientific">Stylophora pistillata</name>
    <name type="common">Smooth cauliflower coral</name>
    <dbReference type="NCBI Taxonomy" id="50429"/>
    <lineage>
        <taxon>Eukaryota</taxon>
        <taxon>Metazoa</taxon>
        <taxon>Cnidaria</taxon>
        <taxon>Anthozoa</taxon>
        <taxon>Hexacorallia</taxon>
        <taxon>Scleractinia</taxon>
        <taxon>Astrocoeniina</taxon>
        <taxon>Pocilloporidae</taxon>
        <taxon>Stylophora</taxon>
    </lineage>
</organism>
<dbReference type="AlphaFoldDB" id="A0A2B4S064"/>
<name>A0A2B4S064_STYPI</name>
<reference evidence="3" key="1">
    <citation type="journal article" date="2017" name="bioRxiv">
        <title>Comparative analysis of the genomes of Stylophora pistillata and Acropora digitifera provides evidence for extensive differences between species of corals.</title>
        <authorList>
            <person name="Voolstra C.R."/>
            <person name="Li Y."/>
            <person name="Liew Y.J."/>
            <person name="Baumgarten S."/>
            <person name="Zoccola D."/>
            <person name="Flot J.-F."/>
            <person name="Tambutte S."/>
            <person name="Allemand D."/>
            <person name="Aranda M."/>
        </authorList>
    </citation>
    <scope>NUCLEOTIDE SEQUENCE [LARGE SCALE GENOMIC DNA]</scope>
</reference>
<evidence type="ECO:0000313" key="3">
    <source>
        <dbReference type="Proteomes" id="UP000225706"/>
    </source>
</evidence>
<dbReference type="InterPro" id="IPR013087">
    <property type="entry name" value="Znf_C2H2_type"/>
</dbReference>
<protein>
    <recommendedName>
        <fullName evidence="1">Reverse transcriptase domain-containing protein</fullName>
    </recommendedName>
</protein>
<keyword evidence="3" id="KW-1185">Reference proteome</keyword>
<dbReference type="PROSITE" id="PS00028">
    <property type="entry name" value="ZINC_FINGER_C2H2_1"/>
    <property type="match status" value="1"/>
</dbReference>
<dbReference type="InterPro" id="IPR000477">
    <property type="entry name" value="RT_dom"/>
</dbReference>
<gene>
    <name evidence="2" type="ORF">AWC38_SpisGene12177</name>
</gene>
<dbReference type="PANTHER" id="PTHR21301">
    <property type="entry name" value="REVERSE TRANSCRIPTASE"/>
    <property type="match status" value="1"/>
</dbReference>
<dbReference type="STRING" id="50429.A0A2B4S064"/>
<accession>A0A2B4S064</accession>
<proteinExistence type="predicted"/>
<feature type="domain" description="Reverse transcriptase" evidence="1">
    <location>
        <begin position="1"/>
        <end position="264"/>
    </location>
</feature>
<dbReference type="InterPro" id="IPR058912">
    <property type="entry name" value="HTH_animal"/>
</dbReference>
<dbReference type="PROSITE" id="PS50878">
    <property type="entry name" value="RT_POL"/>
    <property type="match status" value="1"/>
</dbReference>
<dbReference type="Pfam" id="PF26215">
    <property type="entry name" value="HTH_animal"/>
    <property type="match status" value="1"/>
</dbReference>
<dbReference type="EMBL" id="LSMT01000212">
    <property type="protein sequence ID" value="PFX23291.1"/>
    <property type="molecule type" value="Genomic_DNA"/>
</dbReference>
<evidence type="ECO:0000259" key="1">
    <source>
        <dbReference type="PROSITE" id="PS50878"/>
    </source>
</evidence>
<evidence type="ECO:0000313" key="2">
    <source>
        <dbReference type="EMBL" id="PFX23291.1"/>
    </source>
</evidence>
<dbReference type="PANTHER" id="PTHR21301:SF10">
    <property type="entry name" value="REVERSE TRANSCRIPTASE DOMAIN-CONTAINING PROTEIN"/>
    <property type="match status" value="1"/>
</dbReference>
<dbReference type="Proteomes" id="UP000225706">
    <property type="component" value="Unassembled WGS sequence"/>
</dbReference>